<dbReference type="AlphaFoldDB" id="A0A084VEM4"/>
<dbReference type="EnsemblMetazoa" id="ASIC003585-RA">
    <property type="protein sequence ID" value="ASIC003585-PA"/>
    <property type="gene ID" value="ASIC003585"/>
</dbReference>
<feature type="compositionally biased region" description="Pro residues" evidence="1">
    <location>
        <begin position="1"/>
        <end position="11"/>
    </location>
</feature>
<reference evidence="2 4" key="1">
    <citation type="journal article" date="2014" name="BMC Genomics">
        <title>Genome sequence of Anopheles sinensis provides insight into genetics basis of mosquito competence for malaria parasites.</title>
        <authorList>
            <person name="Zhou D."/>
            <person name="Zhang D."/>
            <person name="Ding G."/>
            <person name="Shi L."/>
            <person name="Hou Q."/>
            <person name="Ye Y."/>
            <person name="Xu Y."/>
            <person name="Zhou H."/>
            <person name="Xiong C."/>
            <person name="Li S."/>
            <person name="Yu J."/>
            <person name="Hong S."/>
            <person name="Yu X."/>
            <person name="Zou P."/>
            <person name="Chen C."/>
            <person name="Chang X."/>
            <person name="Wang W."/>
            <person name="Lv Y."/>
            <person name="Sun Y."/>
            <person name="Ma L."/>
            <person name="Shen B."/>
            <person name="Zhu C."/>
        </authorList>
    </citation>
    <scope>NUCLEOTIDE SEQUENCE [LARGE SCALE GENOMIC DNA]</scope>
</reference>
<evidence type="ECO:0000313" key="2">
    <source>
        <dbReference type="EMBL" id="KFB36418.1"/>
    </source>
</evidence>
<sequence>MSFYLLPPPLHPRAESTADERKPAMATGAKQKCNRAGPATEQNTANLKLPVRGNRSIAVRPRPSGIDRSDVILARLTRSRSVRTMDRFQLGVRRVARCRNGGAVRGRGH</sequence>
<proteinExistence type="predicted"/>
<feature type="compositionally biased region" description="Basic and acidic residues" evidence="1">
    <location>
        <begin position="12"/>
        <end position="23"/>
    </location>
</feature>
<evidence type="ECO:0000256" key="1">
    <source>
        <dbReference type="SAM" id="MobiDB-lite"/>
    </source>
</evidence>
<dbReference type="Proteomes" id="UP000030765">
    <property type="component" value="Unassembled WGS sequence"/>
</dbReference>
<feature type="region of interest" description="Disordered" evidence="1">
    <location>
        <begin position="1"/>
        <end position="42"/>
    </location>
</feature>
<evidence type="ECO:0000313" key="4">
    <source>
        <dbReference type="Proteomes" id="UP000030765"/>
    </source>
</evidence>
<name>A0A084VEM4_ANOSI</name>
<evidence type="ECO:0000313" key="3">
    <source>
        <dbReference type="EnsemblMetazoa" id="ASIC003585-PA"/>
    </source>
</evidence>
<reference evidence="3" key="2">
    <citation type="submission" date="2020-05" db="UniProtKB">
        <authorList>
            <consortium name="EnsemblMetazoa"/>
        </authorList>
    </citation>
    <scope>IDENTIFICATION</scope>
</reference>
<dbReference type="VEuPathDB" id="VectorBase:ASIC003585"/>
<protein>
    <submittedName>
        <fullName evidence="2 3">Cytochrome c</fullName>
    </submittedName>
</protein>
<gene>
    <name evidence="2" type="ORF">ZHAS_00003585</name>
</gene>
<keyword evidence="4" id="KW-1185">Reference proteome</keyword>
<organism evidence="2">
    <name type="scientific">Anopheles sinensis</name>
    <name type="common">Mosquito</name>
    <dbReference type="NCBI Taxonomy" id="74873"/>
    <lineage>
        <taxon>Eukaryota</taxon>
        <taxon>Metazoa</taxon>
        <taxon>Ecdysozoa</taxon>
        <taxon>Arthropoda</taxon>
        <taxon>Hexapoda</taxon>
        <taxon>Insecta</taxon>
        <taxon>Pterygota</taxon>
        <taxon>Neoptera</taxon>
        <taxon>Endopterygota</taxon>
        <taxon>Diptera</taxon>
        <taxon>Nematocera</taxon>
        <taxon>Culicoidea</taxon>
        <taxon>Culicidae</taxon>
        <taxon>Anophelinae</taxon>
        <taxon>Anopheles</taxon>
    </lineage>
</organism>
<dbReference type="EMBL" id="ATLV01012282">
    <property type="status" value="NOT_ANNOTATED_CDS"/>
    <property type="molecule type" value="Genomic_DNA"/>
</dbReference>
<accession>A0A084VEM4</accession>
<dbReference type="EMBL" id="KE524778">
    <property type="protein sequence ID" value="KFB36418.1"/>
    <property type="molecule type" value="Genomic_DNA"/>
</dbReference>